<protein>
    <submittedName>
        <fullName evidence="1">Uncharacterized protein</fullName>
    </submittedName>
</protein>
<organism evidence="1 2">
    <name type="scientific">Paramecium primaurelia</name>
    <dbReference type="NCBI Taxonomy" id="5886"/>
    <lineage>
        <taxon>Eukaryota</taxon>
        <taxon>Sar</taxon>
        <taxon>Alveolata</taxon>
        <taxon>Ciliophora</taxon>
        <taxon>Intramacronucleata</taxon>
        <taxon>Oligohymenophorea</taxon>
        <taxon>Peniculida</taxon>
        <taxon>Parameciidae</taxon>
        <taxon>Paramecium</taxon>
    </lineage>
</organism>
<keyword evidence="2" id="KW-1185">Reference proteome</keyword>
<dbReference type="Proteomes" id="UP000688137">
    <property type="component" value="Unassembled WGS sequence"/>
</dbReference>
<sequence>MNSDLQDINVQEDCQFSVNFSVINSQNREINYIQQGSILRTQKIEQDCGAEITINLNQIKYLQWQGQKGSENQKVGKWIPYWKMEGLPFGGFYDKQGLKQGIWKDLDEQFQDYAQITFCGEYKDSKRIGRWDIIFNNKIIGGGYYDENGQKSRKWVELHQNYLSKSLYYCNVFHIGEYLEGNKVGYWQEFEMNRQMGGGLYNQNGLKNGNWMELCEYFEKQSQVKYNGNYEDGKKQGIWQILFKDPNKDRKFKSIGGGNYNINGLKDGEWIDISEQFNVSHQITYNGQYKNSQRQGHWDIMYKEEGSNLFEQIGGGSFDMNGMKDGIWVELSNQYFKGMLITFKGEYKNAQKYGNWDIFLKNRYADDEEFIGGGLYDMMGLKSGYWIELNQDSQKSNLITLNGEYISGIKHGDWATMLQTFLLPNKFQQIGGGSFNQFGMKNGKWIEINSNFSIRNQIIQTGNYKNGKKCGKWDRLIKNPQSKMFEKIGGGQFDVNGIKYGLWVEMDDEANLYNCITNKGEYLNGKKSGNWIISHTDQNLIFKKIGGGQYDKNGMKDGKWIDIINDFKQYQIQYKFLGVIKKFIVVYINKDQNVVFGMKNLQNKKLTKRSYIIQKDLNLFKNDKIKYQIHFLSTECILQFSLSEKYQFTYPKFKLQI</sequence>
<proteinExistence type="predicted"/>
<dbReference type="PANTHER" id="PTHR33706:SF1">
    <property type="entry name" value="TPR REPEAT PROTEIN"/>
    <property type="match status" value="1"/>
</dbReference>
<name>A0A8S1NKF8_PARPR</name>
<gene>
    <name evidence="1" type="ORF">PPRIM_AZ9-3.1.T0910030</name>
</gene>
<reference evidence="1" key="1">
    <citation type="submission" date="2021-01" db="EMBL/GenBank/DDBJ databases">
        <authorList>
            <consortium name="Genoscope - CEA"/>
            <person name="William W."/>
        </authorList>
    </citation>
    <scope>NUCLEOTIDE SEQUENCE</scope>
</reference>
<evidence type="ECO:0000313" key="2">
    <source>
        <dbReference type="Proteomes" id="UP000688137"/>
    </source>
</evidence>
<dbReference type="AlphaFoldDB" id="A0A8S1NKF8"/>
<dbReference type="PANTHER" id="PTHR33706">
    <property type="entry name" value="MORN VARIANT REPEAT PROTEIN"/>
    <property type="match status" value="1"/>
</dbReference>
<comment type="caution">
    <text evidence="1">The sequence shown here is derived from an EMBL/GenBank/DDBJ whole genome shotgun (WGS) entry which is preliminary data.</text>
</comment>
<evidence type="ECO:0000313" key="1">
    <source>
        <dbReference type="EMBL" id="CAD8092592.1"/>
    </source>
</evidence>
<dbReference type="EMBL" id="CAJJDM010000094">
    <property type="protein sequence ID" value="CAD8092592.1"/>
    <property type="molecule type" value="Genomic_DNA"/>
</dbReference>
<accession>A0A8S1NKF8</accession>